<keyword evidence="2" id="KW-0732">Signal</keyword>
<accession>A0A3N4HIT2</accession>
<dbReference type="Proteomes" id="UP000275078">
    <property type="component" value="Unassembled WGS sequence"/>
</dbReference>
<gene>
    <name evidence="3" type="ORF">BJ508DRAFT_79339</name>
</gene>
<evidence type="ECO:0008006" key="5">
    <source>
        <dbReference type="Google" id="ProtNLM"/>
    </source>
</evidence>
<evidence type="ECO:0000256" key="2">
    <source>
        <dbReference type="SAM" id="SignalP"/>
    </source>
</evidence>
<sequence>MDAKSGCYHQRCTFVLLVVMLFPLFCARKRSSACLFLRKRCGGRRRLRLGIFVRGCVCKPCACGCVLNFDLFQVDKAKHHHSRSTPPWAISPTPSRAHHPLPSLASHPV</sequence>
<organism evidence="3 4">
    <name type="scientific">Ascobolus immersus RN42</name>
    <dbReference type="NCBI Taxonomy" id="1160509"/>
    <lineage>
        <taxon>Eukaryota</taxon>
        <taxon>Fungi</taxon>
        <taxon>Dikarya</taxon>
        <taxon>Ascomycota</taxon>
        <taxon>Pezizomycotina</taxon>
        <taxon>Pezizomycetes</taxon>
        <taxon>Pezizales</taxon>
        <taxon>Ascobolaceae</taxon>
        <taxon>Ascobolus</taxon>
    </lineage>
</organism>
<evidence type="ECO:0000313" key="3">
    <source>
        <dbReference type="EMBL" id="RPA72131.1"/>
    </source>
</evidence>
<evidence type="ECO:0000313" key="4">
    <source>
        <dbReference type="Proteomes" id="UP000275078"/>
    </source>
</evidence>
<evidence type="ECO:0000256" key="1">
    <source>
        <dbReference type="SAM" id="MobiDB-lite"/>
    </source>
</evidence>
<reference evidence="3 4" key="1">
    <citation type="journal article" date="2018" name="Nat. Ecol. Evol.">
        <title>Pezizomycetes genomes reveal the molecular basis of ectomycorrhizal truffle lifestyle.</title>
        <authorList>
            <person name="Murat C."/>
            <person name="Payen T."/>
            <person name="Noel B."/>
            <person name="Kuo A."/>
            <person name="Morin E."/>
            <person name="Chen J."/>
            <person name="Kohler A."/>
            <person name="Krizsan K."/>
            <person name="Balestrini R."/>
            <person name="Da Silva C."/>
            <person name="Montanini B."/>
            <person name="Hainaut M."/>
            <person name="Levati E."/>
            <person name="Barry K.W."/>
            <person name="Belfiori B."/>
            <person name="Cichocki N."/>
            <person name="Clum A."/>
            <person name="Dockter R.B."/>
            <person name="Fauchery L."/>
            <person name="Guy J."/>
            <person name="Iotti M."/>
            <person name="Le Tacon F."/>
            <person name="Lindquist E.A."/>
            <person name="Lipzen A."/>
            <person name="Malagnac F."/>
            <person name="Mello A."/>
            <person name="Molinier V."/>
            <person name="Miyauchi S."/>
            <person name="Poulain J."/>
            <person name="Riccioni C."/>
            <person name="Rubini A."/>
            <person name="Sitrit Y."/>
            <person name="Splivallo R."/>
            <person name="Traeger S."/>
            <person name="Wang M."/>
            <person name="Zifcakova L."/>
            <person name="Wipf D."/>
            <person name="Zambonelli A."/>
            <person name="Paolocci F."/>
            <person name="Nowrousian M."/>
            <person name="Ottonello S."/>
            <person name="Baldrian P."/>
            <person name="Spatafora J.W."/>
            <person name="Henrissat B."/>
            <person name="Nagy L.G."/>
            <person name="Aury J.M."/>
            <person name="Wincker P."/>
            <person name="Grigoriev I.V."/>
            <person name="Bonfante P."/>
            <person name="Martin F.M."/>
        </authorList>
    </citation>
    <scope>NUCLEOTIDE SEQUENCE [LARGE SCALE GENOMIC DNA]</scope>
    <source>
        <strain evidence="3 4">RN42</strain>
    </source>
</reference>
<keyword evidence="4" id="KW-1185">Reference proteome</keyword>
<feature type="chain" id="PRO_5018143207" description="Secreted protein" evidence="2">
    <location>
        <begin position="28"/>
        <end position="109"/>
    </location>
</feature>
<name>A0A3N4HIT2_ASCIM</name>
<dbReference type="EMBL" id="ML119878">
    <property type="protein sequence ID" value="RPA72131.1"/>
    <property type="molecule type" value="Genomic_DNA"/>
</dbReference>
<feature type="region of interest" description="Disordered" evidence="1">
    <location>
        <begin position="81"/>
        <end position="109"/>
    </location>
</feature>
<feature type="signal peptide" evidence="2">
    <location>
        <begin position="1"/>
        <end position="27"/>
    </location>
</feature>
<dbReference type="AlphaFoldDB" id="A0A3N4HIT2"/>
<proteinExistence type="predicted"/>
<protein>
    <recommendedName>
        <fullName evidence="5">Secreted protein</fullName>
    </recommendedName>
</protein>